<reference evidence="12 13" key="1">
    <citation type="submission" date="2021-05" db="EMBL/GenBank/DDBJ databases">
        <title>Genome Assembly of Synthetic Allotetraploid Brassica napus Reveals Homoeologous Exchanges between Subgenomes.</title>
        <authorList>
            <person name="Davis J.T."/>
        </authorList>
    </citation>
    <scope>NUCLEOTIDE SEQUENCE [LARGE SCALE GENOMIC DNA]</scope>
    <source>
        <strain evidence="13">cv. Da-Ae</strain>
        <tissue evidence="12">Seedling</tissue>
    </source>
</reference>
<dbReference type="HAMAP" id="MF_03109">
    <property type="entry name" value="Sey1"/>
    <property type="match status" value="1"/>
</dbReference>
<keyword evidence="7 8" id="KW-0472">Membrane</keyword>
<keyword evidence="13" id="KW-1185">Reference proteome</keyword>
<keyword evidence="6 8" id="KW-0342">GTP-binding</keyword>
<feature type="compositionally biased region" description="Low complexity" evidence="9">
    <location>
        <begin position="769"/>
        <end position="782"/>
    </location>
</feature>
<feature type="transmembrane region" description="Helical" evidence="10">
    <location>
        <begin position="691"/>
        <end position="710"/>
    </location>
</feature>
<evidence type="ECO:0000256" key="3">
    <source>
        <dbReference type="ARBA" id="ARBA00022801"/>
    </source>
</evidence>
<evidence type="ECO:0000256" key="2">
    <source>
        <dbReference type="ARBA" id="ARBA00022741"/>
    </source>
</evidence>
<evidence type="ECO:0000256" key="9">
    <source>
        <dbReference type="SAM" id="MobiDB-lite"/>
    </source>
</evidence>
<feature type="domain" description="GB1/RHD3-type G" evidence="11">
    <location>
        <begin position="39"/>
        <end position="215"/>
    </location>
</feature>
<keyword evidence="5 8" id="KW-1133">Transmembrane helix</keyword>
<feature type="region of interest" description="Disordered" evidence="9">
    <location>
        <begin position="766"/>
        <end position="812"/>
    </location>
</feature>
<comment type="caution">
    <text evidence="12">The sequence shown here is derived from an EMBL/GenBank/DDBJ whole genome shotgun (WGS) entry which is preliminary data.</text>
</comment>
<dbReference type="CDD" id="cd01851">
    <property type="entry name" value="GBP"/>
    <property type="match status" value="1"/>
</dbReference>
<evidence type="ECO:0000256" key="4">
    <source>
        <dbReference type="ARBA" id="ARBA00022824"/>
    </source>
</evidence>
<comment type="similarity">
    <text evidence="8">Belongs to the TRAFAC class dynamin-like GTPase superfamily. GB1/RHD3 GTPase family. RHD3 subfamily.</text>
</comment>
<dbReference type="Pfam" id="PF20428">
    <property type="entry name" value="Sey1_3HB"/>
    <property type="match status" value="1"/>
</dbReference>
<dbReference type="EMBL" id="JAGKQM010000006">
    <property type="protein sequence ID" value="KAH0924258.1"/>
    <property type="molecule type" value="Genomic_DNA"/>
</dbReference>
<feature type="region of interest" description="Disordered" evidence="9">
    <location>
        <begin position="595"/>
        <end position="618"/>
    </location>
</feature>
<feature type="topological domain" description="Cytoplasmic" evidence="8">
    <location>
        <begin position="712"/>
        <end position="812"/>
    </location>
</feature>
<evidence type="ECO:0000256" key="6">
    <source>
        <dbReference type="ARBA" id="ARBA00023134"/>
    </source>
</evidence>
<evidence type="ECO:0000256" key="5">
    <source>
        <dbReference type="ARBA" id="ARBA00022989"/>
    </source>
</evidence>
<keyword evidence="3 8" id="KW-0378">Hydrolase</keyword>
<feature type="binding site" evidence="8">
    <location>
        <begin position="49"/>
        <end position="56"/>
    </location>
    <ligand>
        <name>GTP</name>
        <dbReference type="ChEBI" id="CHEBI:37565"/>
    </ligand>
</feature>
<sequence length="812" mass="91102">MGEREEEDCFPTQLIDGKGEFNVEGLDTFVNKTKLSDSGLSYAVVAIMGPQSSGKSTLLNHLFKTSFREMDAFAGRSQTTKGIWMAKCVGIEPFTLVMDLEGTDGRERGEDDTTFEKQSALFALAVADIVLINMWCHDIGREQAANKPLLKTVFQVMLRLFSPRKTTLLFVIRDKTKTPMELLEPVLREDIQKIWDLVRKPEAHKNTPLSEFFNVAELRQKFFHSISPGGLAGDRRGVVPASGFSFSSQEIWKVIKENRDLDLPAHKVMVATVRCEEIANEKLHHLATDETWLELQKAAEDGLVPGFGRKLTSILEKYLSEYDAEAIYFDEGVRKEKRLQLKSKALDFVYTAYATMLGHLRSNALESFKIRLEQSLNQGKGFANAVRDSQHFCLLVFDKGCEDAAVTQATWNASKVREKLCRDIDSHASSAQTARLSELTANYEKRLTQALSEPVESLLEAGGKETWPSIRTLLKRETEAAVTDFLDVVTGFELDHATIDAMVQNLKDYSRSVVEKKAREEAAKILIRMKDRFSTVFSHDKDSMPRVWTGKEDIRAITKDARAEALSLLSVMAAIRLDERPDKIESTLFSSLMDGTVSDSSSHNRSLGASTDPLASSSWEKVPPKDVLLSPVQCKSLWRQFKSETEYTVTQAISAQEAHKRNNNWLPPAWAIVLMFVLGFNELMMLLKNPLYLLGLFVAFLLCKALWVQLDVPREFHHGALAGVLSITSKFLPTVMNLLRKLAEEAQGKTTQGVPEYSASQSYRHQSPSHSISESVQSNISSLADDDAEYSSPALVQRRNTSNVRETEISEM</sequence>
<dbReference type="SUPFAM" id="SSF52540">
    <property type="entry name" value="P-loop containing nucleoside triphosphate hydrolases"/>
    <property type="match status" value="1"/>
</dbReference>
<dbReference type="PANTHER" id="PTHR45923:SF20">
    <property type="entry name" value="PROTEIN ROOT HAIR DEFECTIVE 3 HOMOLOG 2"/>
    <property type="match status" value="1"/>
</dbReference>
<dbReference type="Pfam" id="PF05879">
    <property type="entry name" value="RHD3_GTPase"/>
    <property type="match status" value="1"/>
</dbReference>
<protein>
    <recommendedName>
        <fullName evidence="8">Protein ROOT HAIR DEFECTIVE 3 homolog</fullName>
        <ecNumber evidence="8">3.6.5.-</ecNumber>
    </recommendedName>
    <alternativeName>
        <fullName evidence="8">Protein SEY1 homolog</fullName>
    </alternativeName>
</protein>
<dbReference type="InterPro" id="IPR046758">
    <property type="entry name" value="Sey1/RHD3-like_3HB"/>
</dbReference>
<proteinExistence type="inferred from homology"/>
<evidence type="ECO:0000256" key="7">
    <source>
        <dbReference type="ARBA" id="ARBA00023136"/>
    </source>
</evidence>
<feature type="compositionally biased region" description="Polar residues" evidence="9">
    <location>
        <begin position="597"/>
        <end position="618"/>
    </location>
</feature>
<dbReference type="EC" id="3.6.5.-" evidence="8"/>
<feature type="transmembrane region" description="Helical" evidence="10">
    <location>
        <begin position="716"/>
        <end position="739"/>
    </location>
</feature>
<dbReference type="PROSITE" id="PS51715">
    <property type="entry name" value="G_GB1_RHD3"/>
    <property type="match status" value="1"/>
</dbReference>
<comment type="function">
    <text evidence="8">Probable GTP-binding protein that may be involved in cell development.</text>
</comment>
<evidence type="ECO:0000313" key="12">
    <source>
        <dbReference type="EMBL" id="KAH0924258.1"/>
    </source>
</evidence>
<evidence type="ECO:0000313" key="13">
    <source>
        <dbReference type="Proteomes" id="UP000824890"/>
    </source>
</evidence>
<organism evidence="12 13">
    <name type="scientific">Brassica napus</name>
    <name type="common">Rape</name>
    <dbReference type="NCBI Taxonomy" id="3708"/>
    <lineage>
        <taxon>Eukaryota</taxon>
        <taxon>Viridiplantae</taxon>
        <taxon>Streptophyta</taxon>
        <taxon>Embryophyta</taxon>
        <taxon>Tracheophyta</taxon>
        <taxon>Spermatophyta</taxon>
        <taxon>Magnoliopsida</taxon>
        <taxon>eudicotyledons</taxon>
        <taxon>Gunneridae</taxon>
        <taxon>Pentapetalae</taxon>
        <taxon>rosids</taxon>
        <taxon>malvids</taxon>
        <taxon>Brassicales</taxon>
        <taxon>Brassicaceae</taxon>
        <taxon>Brassiceae</taxon>
        <taxon>Brassica</taxon>
    </lineage>
</organism>
<keyword evidence="1 8" id="KW-0812">Transmembrane</keyword>
<dbReference type="InterPro" id="IPR027417">
    <property type="entry name" value="P-loop_NTPase"/>
</dbReference>
<name>A0ABQ8D4U3_BRANA</name>
<dbReference type="InterPro" id="IPR008803">
    <property type="entry name" value="RHD3/Sey1"/>
</dbReference>
<dbReference type="PANTHER" id="PTHR45923">
    <property type="entry name" value="PROTEIN SEY1"/>
    <property type="match status" value="1"/>
</dbReference>
<keyword evidence="4 8" id="KW-0256">Endoplasmic reticulum</keyword>
<evidence type="ECO:0000256" key="8">
    <source>
        <dbReference type="HAMAP-Rule" id="MF_03109"/>
    </source>
</evidence>
<evidence type="ECO:0000256" key="10">
    <source>
        <dbReference type="SAM" id="Phobius"/>
    </source>
</evidence>
<evidence type="ECO:0000259" key="11">
    <source>
        <dbReference type="PROSITE" id="PS51715"/>
    </source>
</evidence>
<feature type="topological domain" description="Lumenal" evidence="8">
    <location>
        <begin position="688"/>
        <end position="690"/>
    </location>
</feature>
<feature type="transmembrane region" description="Helical" evidence="10">
    <location>
        <begin position="665"/>
        <end position="684"/>
    </location>
</feature>
<keyword evidence="2 8" id="KW-0547">Nucleotide-binding</keyword>
<dbReference type="Gene3D" id="3.40.50.300">
    <property type="entry name" value="P-loop containing nucleotide triphosphate hydrolases"/>
    <property type="match status" value="1"/>
</dbReference>
<accession>A0ABQ8D4U3</accession>
<dbReference type="Proteomes" id="UP000824890">
    <property type="component" value="Unassembled WGS sequence"/>
</dbReference>
<dbReference type="InterPro" id="IPR030386">
    <property type="entry name" value="G_GB1_RHD3_dom"/>
</dbReference>
<comment type="subcellular location">
    <subcellularLocation>
        <location evidence="8">Endoplasmic reticulum membrane</location>
        <topology evidence="8">Multi-pass membrane protein</topology>
    </subcellularLocation>
</comment>
<gene>
    <name evidence="12" type="ORF">HID58_024276</name>
</gene>
<evidence type="ECO:0000256" key="1">
    <source>
        <dbReference type="ARBA" id="ARBA00022692"/>
    </source>
</evidence>
<feature type="topological domain" description="Cytoplasmic" evidence="8">
    <location>
        <begin position="1"/>
        <end position="666"/>
    </location>
</feature>